<feature type="non-terminal residue" evidence="2">
    <location>
        <position position="1"/>
    </location>
</feature>
<reference evidence="2" key="1">
    <citation type="submission" date="2020-02" db="EMBL/GenBank/DDBJ databases">
        <authorList>
            <person name="Meier V. D."/>
        </authorList>
    </citation>
    <scope>NUCLEOTIDE SEQUENCE</scope>
    <source>
        <strain evidence="2">AVDCRST_MAG89</strain>
    </source>
</reference>
<proteinExistence type="predicted"/>
<feature type="non-terminal residue" evidence="2">
    <location>
        <position position="44"/>
    </location>
</feature>
<evidence type="ECO:0000313" key="2">
    <source>
        <dbReference type="EMBL" id="CAA9356446.1"/>
    </source>
</evidence>
<name>A0A6J4MDG9_9BACT</name>
<dbReference type="AlphaFoldDB" id="A0A6J4MDG9"/>
<evidence type="ECO:0000256" key="1">
    <source>
        <dbReference type="SAM" id="MobiDB-lite"/>
    </source>
</evidence>
<feature type="region of interest" description="Disordered" evidence="1">
    <location>
        <begin position="25"/>
        <end position="44"/>
    </location>
</feature>
<organism evidence="2">
    <name type="scientific">uncultured Gemmatimonadota bacterium</name>
    <dbReference type="NCBI Taxonomy" id="203437"/>
    <lineage>
        <taxon>Bacteria</taxon>
        <taxon>Pseudomonadati</taxon>
        <taxon>Gemmatimonadota</taxon>
        <taxon>environmental samples</taxon>
    </lineage>
</organism>
<gene>
    <name evidence="2" type="ORF">AVDCRST_MAG89-3469</name>
</gene>
<sequence>VRIRFPIVRKGPPGDSAIPAALDTLRRGGCDDGQEETPGPRVLL</sequence>
<protein>
    <submittedName>
        <fullName evidence="2">Uncharacterized protein</fullName>
    </submittedName>
</protein>
<accession>A0A6J4MDG9</accession>
<dbReference type="EMBL" id="CADCTV010000723">
    <property type="protein sequence ID" value="CAA9356446.1"/>
    <property type="molecule type" value="Genomic_DNA"/>
</dbReference>